<protein>
    <recommendedName>
        <fullName evidence="5">PknH-like protein</fullName>
    </recommendedName>
</protein>
<dbReference type="OrthoDB" id="4800194at2"/>
<keyword evidence="4" id="KW-1185">Reference proteome</keyword>
<name>A0A4R2JPX5_9PSEU</name>
<dbReference type="EMBL" id="SLWS01000003">
    <property type="protein sequence ID" value="TCO60832.1"/>
    <property type="molecule type" value="Genomic_DNA"/>
</dbReference>
<proteinExistence type="predicted"/>
<gene>
    <name evidence="3" type="ORF">EV192_103413</name>
</gene>
<dbReference type="RefSeq" id="WP_132116100.1">
    <property type="nucleotide sequence ID" value="NZ_SLWS01000003.1"/>
</dbReference>
<evidence type="ECO:0000313" key="4">
    <source>
        <dbReference type="Proteomes" id="UP000295680"/>
    </source>
</evidence>
<dbReference type="AlphaFoldDB" id="A0A4R2JPX5"/>
<dbReference type="Proteomes" id="UP000295680">
    <property type="component" value="Unassembled WGS sequence"/>
</dbReference>
<reference evidence="3 4" key="1">
    <citation type="submission" date="2019-03" db="EMBL/GenBank/DDBJ databases">
        <title>Genomic Encyclopedia of Type Strains, Phase IV (KMG-IV): sequencing the most valuable type-strain genomes for metagenomic binning, comparative biology and taxonomic classification.</title>
        <authorList>
            <person name="Goeker M."/>
        </authorList>
    </citation>
    <scope>NUCLEOTIDE SEQUENCE [LARGE SCALE GENOMIC DNA]</scope>
    <source>
        <strain evidence="3 4">DSM 45934</strain>
    </source>
</reference>
<feature type="chain" id="PRO_5020233006" description="PknH-like protein" evidence="2">
    <location>
        <begin position="20"/>
        <end position="282"/>
    </location>
</feature>
<feature type="region of interest" description="Disordered" evidence="1">
    <location>
        <begin position="74"/>
        <end position="117"/>
    </location>
</feature>
<dbReference type="PROSITE" id="PS51257">
    <property type="entry name" value="PROKAR_LIPOPROTEIN"/>
    <property type="match status" value="1"/>
</dbReference>
<evidence type="ECO:0000313" key="3">
    <source>
        <dbReference type="EMBL" id="TCO60832.1"/>
    </source>
</evidence>
<sequence length="282" mass="29978">MRTWTLVILLAGLTGCATARPAGPPAFTGELDATAVDLATPSGTWRSTQVVLDNAIAHLDRHCMAARGFDYPVRTTPLPPSPEDETAIIDLPGRRTRGYRPEPSTPDTSPGSRPPGYQAALFGPPGTDVPTGIAGGYTVKGQGCEADSRRALVGDVVLWARLTYVPEQVNDRLTAQATSAPGYLSAMAGWRECVAARGFPFQTPDDARHSFGQETGTAAVSQREISVAVADGECAMREHLPLVALRAERDLVASLPDADRKLLYELAAYRAAAVERAQTVVP</sequence>
<evidence type="ECO:0000256" key="2">
    <source>
        <dbReference type="SAM" id="SignalP"/>
    </source>
</evidence>
<evidence type="ECO:0008006" key="5">
    <source>
        <dbReference type="Google" id="ProtNLM"/>
    </source>
</evidence>
<keyword evidence="2" id="KW-0732">Signal</keyword>
<comment type="caution">
    <text evidence="3">The sequence shown here is derived from an EMBL/GenBank/DDBJ whole genome shotgun (WGS) entry which is preliminary data.</text>
</comment>
<feature type="signal peptide" evidence="2">
    <location>
        <begin position="1"/>
        <end position="19"/>
    </location>
</feature>
<evidence type="ECO:0000256" key="1">
    <source>
        <dbReference type="SAM" id="MobiDB-lite"/>
    </source>
</evidence>
<accession>A0A4R2JPX5</accession>
<organism evidence="3 4">
    <name type="scientific">Actinocrispum wychmicini</name>
    <dbReference type="NCBI Taxonomy" id="1213861"/>
    <lineage>
        <taxon>Bacteria</taxon>
        <taxon>Bacillati</taxon>
        <taxon>Actinomycetota</taxon>
        <taxon>Actinomycetes</taxon>
        <taxon>Pseudonocardiales</taxon>
        <taxon>Pseudonocardiaceae</taxon>
        <taxon>Actinocrispum</taxon>
    </lineage>
</organism>